<reference evidence="3" key="1">
    <citation type="submission" date="2017-09" db="EMBL/GenBank/DDBJ databases">
        <title>Depth-based differentiation of microbial function through sediment-hosted aquifers and enrichment of novel symbionts in the deep terrestrial subsurface.</title>
        <authorList>
            <person name="Probst A.J."/>
            <person name="Ladd B."/>
            <person name="Jarett J.K."/>
            <person name="Geller-Mcgrath D.E."/>
            <person name="Sieber C.M.K."/>
            <person name="Emerson J.B."/>
            <person name="Anantharaman K."/>
            <person name="Thomas B.C."/>
            <person name="Malmstrom R."/>
            <person name="Stieglmeier M."/>
            <person name="Klingl A."/>
            <person name="Woyke T."/>
            <person name="Ryan C.M."/>
            <person name="Banfield J.F."/>
        </authorList>
    </citation>
    <scope>NUCLEOTIDE SEQUENCE [LARGE SCALE GENOMIC DNA]</scope>
</reference>
<dbReference type="InterPro" id="IPR036249">
    <property type="entry name" value="Thioredoxin-like_sf"/>
</dbReference>
<dbReference type="PANTHER" id="PTHR34573">
    <property type="entry name" value="VKC DOMAIN-CONTAINING PROTEIN"/>
    <property type="match status" value="1"/>
</dbReference>
<organism evidence="2 3">
    <name type="scientific">Candidatus Uhrbacteria bacterium CG_4_9_14_3_um_filter_50_9</name>
    <dbReference type="NCBI Taxonomy" id="1975035"/>
    <lineage>
        <taxon>Bacteria</taxon>
        <taxon>Candidatus Uhriibacteriota</taxon>
    </lineage>
</organism>
<dbReference type="Gene3D" id="3.40.30.10">
    <property type="entry name" value="Glutaredoxin"/>
    <property type="match status" value="1"/>
</dbReference>
<accession>A0A2M7XBK3</accession>
<dbReference type="AlphaFoldDB" id="A0A2M7XBK3"/>
<evidence type="ECO:0008006" key="4">
    <source>
        <dbReference type="Google" id="ProtNLM"/>
    </source>
</evidence>
<dbReference type="EMBL" id="PFWU01000046">
    <property type="protein sequence ID" value="PJA45222.1"/>
    <property type="molecule type" value="Genomic_DNA"/>
</dbReference>
<sequence>MSKSKISNAYVLYGGAVIVAIGLIFFAANQDKAPSIYDEFAQCLTEQGVTMYGAWWCPHCTNQKEAFGDAFDSVNYVECSSPGSRSMNSTCQAAGIEGYPTWEFADGTRASGEQDLEFLSEQAGCELPESVE</sequence>
<protein>
    <recommendedName>
        <fullName evidence="4">Thioredoxin domain-containing protein</fullName>
    </recommendedName>
</protein>
<evidence type="ECO:0000313" key="2">
    <source>
        <dbReference type="EMBL" id="PJA45222.1"/>
    </source>
</evidence>
<keyword evidence="1" id="KW-1133">Transmembrane helix</keyword>
<evidence type="ECO:0000313" key="3">
    <source>
        <dbReference type="Proteomes" id="UP000229385"/>
    </source>
</evidence>
<dbReference type="SUPFAM" id="SSF52833">
    <property type="entry name" value="Thioredoxin-like"/>
    <property type="match status" value="1"/>
</dbReference>
<gene>
    <name evidence="2" type="ORF">CO174_04305</name>
</gene>
<feature type="transmembrane region" description="Helical" evidence="1">
    <location>
        <begin position="9"/>
        <end position="28"/>
    </location>
</feature>
<name>A0A2M7XBK3_9BACT</name>
<evidence type="ECO:0000256" key="1">
    <source>
        <dbReference type="SAM" id="Phobius"/>
    </source>
</evidence>
<proteinExistence type="predicted"/>
<keyword evidence="1" id="KW-0812">Transmembrane</keyword>
<dbReference type="PANTHER" id="PTHR34573:SF1">
    <property type="entry name" value="VITAMIN K EPOXIDE REDUCTASE DOMAIN-CONTAINING PROTEIN"/>
    <property type="match status" value="1"/>
</dbReference>
<comment type="caution">
    <text evidence="2">The sequence shown here is derived from an EMBL/GenBank/DDBJ whole genome shotgun (WGS) entry which is preliminary data.</text>
</comment>
<dbReference type="Proteomes" id="UP000229385">
    <property type="component" value="Unassembled WGS sequence"/>
</dbReference>
<keyword evidence="1" id="KW-0472">Membrane</keyword>